<keyword evidence="3" id="KW-0804">Transcription</keyword>
<dbReference type="eggNOG" id="COG3449">
    <property type="taxonomic scope" value="Bacteria"/>
</dbReference>
<dbReference type="PANTHER" id="PTHR40055">
    <property type="entry name" value="TRANSCRIPTIONAL REGULATOR YGIV-RELATED"/>
    <property type="match status" value="1"/>
</dbReference>
<reference evidence="6" key="1">
    <citation type="submission" date="2014-01" db="EMBL/GenBank/DDBJ databases">
        <authorList>
            <person name="Nelson M."/>
        </authorList>
    </citation>
    <scope>NUCLEOTIDE SEQUENCE</scope>
</reference>
<dbReference type="InterPro" id="IPR025868">
    <property type="entry name" value="Zn_ribbon_dom_put"/>
</dbReference>
<accession>A0A060RDM0</accession>
<dbReference type="KEGG" id="rbc:BN938_1854"/>
<dbReference type="eggNOG" id="COG2207">
    <property type="taxonomic scope" value="Bacteria"/>
</dbReference>
<dbReference type="InterPro" id="IPR010499">
    <property type="entry name" value="AraC_E-bd"/>
</dbReference>
<evidence type="ECO:0000256" key="2">
    <source>
        <dbReference type="ARBA" id="ARBA00023125"/>
    </source>
</evidence>
<protein>
    <submittedName>
        <fullName evidence="5">Transcriptional regulator, AraC family</fullName>
    </submittedName>
    <submittedName>
        <fullName evidence="6">Zinc finger domain-containing protein</fullName>
    </submittedName>
</protein>
<dbReference type="Pfam" id="PF12674">
    <property type="entry name" value="Zn_ribbon_2"/>
    <property type="match status" value="1"/>
</dbReference>
<dbReference type="EMBL" id="HG934468">
    <property type="protein sequence ID" value="CDN31809.1"/>
    <property type="molecule type" value="Genomic_DNA"/>
</dbReference>
<dbReference type="OrthoDB" id="2569619at2"/>
<name>A0A060RDM0_9BACT</name>
<dbReference type="GO" id="GO:0003700">
    <property type="term" value="F:DNA-binding transcription factor activity"/>
    <property type="evidence" value="ECO:0007669"/>
    <property type="project" value="InterPro"/>
</dbReference>
<evidence type="ECO:0000313" key="7">
    <source>
        <dbReference type="Proteomes" id="UP000027616"/>
    </source>
</evidence>
<dbReference type="PROSITE" id="PS00041">
    <property type="entry name" value="HTH_ARAC_FAMILY_1"/>
    <property type="match status" value="1"/>
</dbReference>
<dbReference type="InterPro" id="IPR018062">
    <property type="entry name" value="HTH_AraC-typ_CS"/>
</dbReference>
<dbReference type="AlphaFoldDB" id="A0A060RDM0"/>
<keyword evidence="1" id="KW-0805">Transcription regulation</keyword>
<dbReference type="EMBL" id="HG934468">
    <property type="protein sequence ID" value="CDN31934.1"/>
    <property type="molecule type" value="Genomic_DNA"/>
</dbReference>
<sequence>MEQTKIEAICQSCGMPMLATEHFGTKSDNSPSADYCCYCFQSGHFTHDMSIEDAIESNVSYMDGSEKIDGRTLTKSEAALRMHVQFPSLKRWSAHESTHKEYFKAINRAVDYINEHLNQPVNLYDLANIVNISEFHFHRIFKALVGESPGEYIQRLRLEKAIFKLQTTKLTLTEIAEQIGYQSPHALSKAFKKRFGTSPSVFRAQPSDLSFPINEPEFLLIEPEIKEINPKKVMTFQIANPFENKDAFVQGWRKLVQFMNVTGIPDATHEYLSLSRDVSTITESSKCRTYVCISTNPNIKPEGEFGQQIIAGGLYAVFTYKGAYKNLESVYCSIYRNWIPNSKYELRDVAFFEKYLNTPDVVSQDELLTEVYIPVSIL</sequence>
<dbReference type="InterPro" id="IPR029442">
    <property type="entry name" value="GyrI-like"/>
</dbReference>
<gene>
    <name evidence="5" type="ORF">BN938_1729</name>
    <name evidence="6" type="ORF">BN938_1854</name>
</gene>
<dbReference type="InterPro" id="IPR018060">
    <property type="entry name" value="HTH_AraC"/>
</dbReference>
<evidence type="ECO:0000313" key="6">
    <source>
        <dbReference type="EMBL" id="CDN31934.1"/>
    </source>
</evidence>
<dbReference type="Gene3D" id="1.10.10.60">
    <property type="entry name" value="Homeodomain-like"/>
    <property type="match status" value="2"/>
</dbReference>
<dbReference type="SMART" id="SM00342">
    <property type="entry name" value="HTH_ARAC"/>
    <property type="match status" value="1"/>
</dbReference>
<dbReference type="KEGG" id="rbc:BN938_1729"/>
<evidence type="ECO:0000256" key="1">
    <source>
        <dbReference type="ARBA" id="ARBA00023015"/>
    </source>
</evidence>
<dbReference type="HOGENOM" id="CLU_000445_81_1_10"/>
<evidence type="ECO:0000256" key="3">
    <source>
        <dbReference type="ARBA" id="ARBA00023163"/>
    </source>
</evidence>
<dbReference type="STRING" id="1433126.BN938_1729"/>
<dbReference type="SMART" id="SM00871">
    <property type="entry name" value="AraC_E_bind"/>
    <property type="match status" value="1"/>
</dbReference>
<dbReference type="InterPro" id="IPR050908">
    <property type="entry name" value="SmbC-like"/>
</dbReference>
<keyword evidence="2" id="KW-0238">DNA-binding</keyword>
<evidence type="ECO:0000313" key="5">
    <source>
        <dbReference type="EMBL" id="CDN31809.1"/>
    </source>
</evidence>
<keyword evidence="7" id="KW-1185">Reference proteome</keyword>
<dbReference type="Proteomes" id="UP000027616">
    <property type="component" value="Chromosome I"/>
</dbReference>
<proteinExistence type="predicted"/>
<dbReference type="PROSITE" id="PS01124">
    <property type="entry name" value="HTH_ARAC_FAMILY_2"/>
    <property type="match status" value="1"/>
</dbReference>
<organism evidence="6 7">
    <name type="scientific">Mucinivorans hirudinis</name>
    <dbReference type="NCBI Taxonomy" id="1433126"/>
    <lineage>
        <taxon>Bacteria</taxon>
        <taxon>Pseudomonadati</taxon>
        <taxon>Bacteroidota</taxon>
        <taxon>Bacteroidia</taxon>
        <taxon>Bacteroidales</taxon>
        <taxon>Rikenellaceae</taxon>
        <taxon>Mucinivorans</taxon>
    </lineage>
</organism>
<dbReference type="GO" id="GO:0043565">
    <property type="term" value="F:sequence-specific DNA binding"/>
    <property type="evidence" value="ECO:0007669"/>
    <property type="project" value="InterPro"/>
</dbReference>
<reference evidence="6 7" key="2">
    <citation type="journal article" date="2015" name="Genome Announc.">
        <title>Complete Genome Sequence of the Novel Leech Symbiont Mucinivorans hirudinis M3T.</title>
        <authorList>
            <person name="Nelson M.C."/>
            <person name="Bomar L."/>
            <person name="Graf J."/>
        </authorList>
    </citation>
    <scope>NUCLEOTIDE SEQUENCE [LARGE SCALE GENOMIC DNA]</scope>
    <source>
        <strain evidence="7">M3</strain>
    </source>
</reference>
<dbReference type="PANTHER" id="PTHR40055:SF1">
    <property type="entry name" value="TRANSCRIPTIONAL REGULATOR YGIV-RELATED"/>
    <property type="match status" value="1"/>
</dbReference>
<feature type="domain" description="HTH araC/xylS-type" evidence="4">
    <location>
        <begin position="107"/>
        <end position="205"/>
    </location>
</feature>
<dbReference type="SUPFAM" id="SSF46689">
    <property type="entry name" value="Homeodomain-like"/>
    <property type="match status" value="2"/>
</dbReference>
<evidence type="ECO:0000259" key="4">
    <source>
        <dbReference type="PROSITE" id="PS01124"/>
    </source>
</evidence>
<dbReference type="InterPro" id="IPR011256">
    <property type="entry name" value="Reg_factor_effector_dom_sf"/>
</dbReference>
<dbReference type="Gene3D" id="3.20.80.10">
    <property type="entry name" value="Regulatory factor, effector binding domain"/>
    <property type="match status" value="1"/>
</dbReference>
<dbReference type="InterPro" id="IPR009057">
    <property type="entry name" value="Homeodomain-like_sf"/>
</dbReference>
<dbReference type="Pfam" id="PF12833">
    <property type="entry name" value="HTH_18"/>
    <property type="match status" value="1"/>
</dbReference>
<dbReference type="Pfam" id="PF06445">
    <property type="entry name" value="GyrI-like"/>
    <property type="match status" value="1"/>
</dbReference>
<dbReference type="SUPFAM" id="SSF55136">
    <property type="entry name" value="Probable bacterial effector-binding domain"/>
    <property type="match status" value="1"/>
</dbReference>